<organism evidence="3 4">
    <name type="scientific">Paraburkholderia bryophila</name>
    <dbReference type="NCBI Taxonomy" id="420952"/>
    <lineage>
        <taxon>Bacteria</taxon>
        <taxon>Pseudomonadati</taxon>
        <taxon>Pseudomonadota</taxon>
        <taxon>Betaproteobacteria</taxon>
        <taxon>Burkholderiales</taxon>
        <taxon>Burkholderiaceae</taxon>
        <taxon>Paraburkholderia</taxon>
    </lineage>
</organism>
<dbReference type="Proteomes" id="UP000540929">
    <property type="component" value="Unassembled WGS sequence"/>
</dbReference>
<dbReference type="AlphaFoldDB" id="A0A7Y9WM41"/>
<dbReference type="Gene3D" id="3.40.50.720">
    <property type="entry name" value="NAD(P)-binding Rossmann-like Domain"/>
    <property type="match status" value="1"/>
</dbReference>
<evidence type="ECO:0000259" key="2">
    <source>
        <dbReference type="Pfam" id="PF01370"/>
    </source>
</evidence>
<dbReference type="PANTHER" id="PTHR43245">
    <property type="entry name" value="BIFUNCTIONAL POLYMYXIN RESISTANCE PROTEIN ARNA"/>
    <property type="match status" value="1"/>
</dbReference>
<dbReference type="SUPFAM" id="SSF51735">
    <property type="entry name" value="NAD(P)-binding Rossmann-fold domains"/>
    <property type="match status" value="1"/>
</dbReference>
<evidence type="ECO:0000256" key="1">
    <source>
        <dbReference type="SAM" id="MobiDB-lite"/>
    </source>
</evidence>
<dbReference type="EMBL" id="JACCAS010000001">
    <property type="protein sequence ID" value="NYH22313.1"/>
    <property type="molecule type" value="Genomic_DNA"/>
</dbReference>
<dbReference type="InterPro" id="IPR036291">
    <property type="entry name" value="NAD(P)-bd_dom_sf"/>
</dbReference>
<accession>A0A7Y9WM41</accession>
<reference evidence="3 4" key="1">
    <citation type="submission" date="2020-07" db="EMBL/GenBank/DDBJ databases">
        <title>Exploring microbial biodiversity for novel pathways involved in the catabolism of aromatic compounds derived from lignin.</title>
        <authorList>
            <person name="Elkins J."/>
        </authorList>
    </citation>
    <scope>NUCLEOTIDE SEQUENCE [LARGE SCALE GENOMIC DNA]</scope>
    <source>
        <strain evidence="3 4">H2C3C</strain>
    </source>
</reference>
<comment type="caution">
    <text evidence="3">The sequence shown here is derived from an EMBL/GenBank/DDBJ whole genome shotgun (WGS) entry which is preliminary data.</text>
</comment>
<proteinExistence type="predicted"/>
<protein>
    <submittedName>
        <fullName evidence="3">Nucleoside-diphosphate-sugar epimerase</fullName>
    </submittedName>
</protein>
<keyword evidence="4" id="KW-1185">Reference proteome</keyword>
<name>A0A7Y9WM41_9BURK</name>
<evidence type="ECO:0000313" key="3">
    <source>
        <dbReference type="EMBL" id="NYH22313.1"/>
    </source>
</evidence>
<dbReference type="Pfam" id="PF01370">
    <property type="entry name" value="Epimerase"/>
    <property type="match status" value="1"/>
</dbReference>
<dbReference type="PANTHER" id="PTHR43245:SF58">
    <property type="entry name" value="BLL5923 PROTEIN"/>
    <property type="match status" value="1"/>
</dbReference>
<dbReference type="InterPro" id="IPR050177">
    <property type="entry name" value="Lipid_A_modif_metabolic_enz"/>
</dbReference>
<gene>
    <name evidence="3" type="ORF">GGD40_001792</name>
</gene>
<evidence type="ECO:0000313" key="4">
    <source>
        <dbReference type="Proteomes" id="UP000540929"/>
    </source>
</evidence>
<sequence length="202" mass="21983">MAEADNGRPLSEEDRPLPQDPYGVSKLEAETELVRFGKATGLEIVIVRPPLVYGPGVRANFLHLMKALASGVPLPLGAIAARRSLIFNDNLADALMVCATDPRAAGECFHVTDGTDLTVSELAKALAKHLHSNVWLAPVPVSWLRVAGKLSGRTQQVDRLVEELRVDSSRIRRVLGWQPPFSADEALAVTANWYRSVRGSRA</sequence>
<dbReference type="InterPro" id="IPR001509">
    <property type="entry name" value="Epimerase_deHydtase"/>
</dbReference>
<feature type="domain" description="NAD-dependent epimerase/dehydratase" evidence="2">
    <location>
        <begin position="9"/>
        <end position="105"/>
    </location>
</feature>
<feature type="region of interest" description="Disordered" evidence="1">
    <location>
        <begin position="1"/>
        <end position="22"/>
    </location>
</feature>